<dbReference type="InterPro" id="IPR003787">
    <property type="entry name" value="Sulphur_relay_DsrE/F-like"/>
</dbReference>
<dbReference type="PANTHER" id="PTHR38780">
    <property type="entry name" value="PROTEIN TUSC"/>
    <property type="match status" value="1"/>
</dbReference>
<dbReference type="SUPFAM" id="SSF75169">
    <property type="entry name" value="DsrEFH-like"/>
    <property type="match status" value="1"/>
</dbReference>
<dbReference type="NCBIfam" id="NF001238">
    <property type="entry name" value="PRK00211.1"/>
    <property type="match status" value="1"/>
</dbReference>
<sequence>MNTAERKRSLVVMRHSPYGSSLARAGIDLALAMGAFEQDFDLLFMGSGVLQLLKDQDSRQLGSKNAGKTLSSLPLYELSAVYADAASLQAFGIGEEDLVLPVKLLDETQLAAFLNDCDHVISC</sequence>
<gene>
    <name evidence="2" type="primary">tusC</name>
    <name evidence="2" type="ORF">E2F43_10685</name>
</gene>
<evidence type="ECO:0000313" key="2">
    <source>
        <dbReference type="EMBL" id="TDG13954.1"/>
    </source>
</evidence>
<reference evidence="2 3" key="1">
    <citation type="submission" date="2019-03" db="EMBL/GenBank/DDBJ databases">
        <title>Seongchinamella monodicae gen. nov., sp. nov., a novel member of the Gammaproteobacteria isolated from a tidal mudflat of beach.</title>
        <authorList>
            <person name="Yang H.G."/>
            <person name="Kang J.W."/>
            <person name="Lee S.D."/>
        </authorList>
    </citation>
    <scope>NUCLEOTIDE SEQUENCE [LARGE SCALE GENOMIC DNA]</scope>
    <source>
        <strain evidence="2 3">GH4-78</strain>
    </source>
</reference>
<evidence type="ECO:0000256" key="1">
    <source>
        <dbReference type="ARBA" id="ARBA00005996"/>
    </source>
</evidence>
<keyword evidence="3" id="KW-1185">Reference proteome</keyword>
<dbReference type="InterPro" id="IPR017462">
    <property type="entry name" value="Sulphur_relay_TusC/DsrF"/>
</dbReference>
<proteinExistence type="inferred from homology"/>
<organism evidence="2 3">
    <name type="scientific">Seongchinamella unica</name>
    <dbReference type="NCBI Taxonomy" id="2547392"/>
    <lineage>
        <taxon>Bacteria</taxon>
        <taxon>Pseudomonadati</taxon>
        <taxon>Pseudomonadota</taxon>
        <taxon>Gammaproteobacteria</taxon>
        <taxon>Cellvibrionales</taxon>
        <taxon>Halieaceae</taxon>
        <taxon>Seongchinamella</taxon>
    </lineage>
</organism>
<dbReference type="RefSeq" id="WP_133212439.1">
    <property type="nucleotide sequence ID" value="NZ_SMSE01000002.1"/>
</dbReference>
<dbReference type="PANTHER" id="PTHR38780:SF1">
    <property type="entry name" value="PROTEIN TUSC"/>
    <property type="match status" value="1"/>
</dbReference>
<dbReference type="AlphaFoldDB" id="A0A4V2ZXI4"/>
<evidence type="ECO:0000313" key="3">
    <source>
        <dbReference type="Proteomes" id="UP000295554"/>
    </source>
</evidence>
<comment type="caution">
    <text evidence="2">The sequence shown here is derived from an EMBL/GenBank/DDBJ whole genome shotgun (WGS) entry which is preliminary data.</text>
</comment>
<dbReference type="Gene3D" id="3.40.1260.10">
    <property type="entry name" value="DsrEFH-like"/>
    <property type="match status" value="1"/>
</dbReference>
<dbReference type="Pfam" id="PF02635">
    <property type="entry name" value="DsrE"/>
    <property type="match status" value="1"/>
</dbReference>
<comment type="similarity">
    <text evidence="1">Belongs to the DsrF/TusC family.</text>
</comment>
<protein>
    <submittedName>
        <fullName evidence="2">Sulfurtransferase complex subunit TusC</fullName>
    </submittedName>
</protein>
<dbReference type="NCBIfam" id="TIGR03010">
    <property type="entry name" value="sulf_tusC_dsrF"/>
    <property type="match status" value="1"/>
</dbReference>
<keyword evidence="2" id="KW-0808">Transferase</keyword>
<dbReference type="OrthoDB" id="9789418at2"/>
<dbReference type="GO" id="GO:0016740">
    <property type="term" value="F:transferase activity"/>
    <property type="evidence" value="ECO:0007669"/>
    <property type="project" value="UniProtKB-KW"/>
</dbReference>
<accession>A0A4V2ZXI4</accession>
<dbReference type="Proteomes" id="UP000295554">
    <property type="component" value="Unassembled WGS sequence"/>
</dbReference>
<name>A0A4V2ZXI4_9GAMM</name>
<dbReference type="InterPro" id="IPR027396">
    <property type="entry name" value="DsrEFH-like"/>
</dbReference>
<dbReference type="EMBL" id="SMSE01000002">
    <property type="protein sequence ID" value="TDG13954.1"/>
    <property type="molecule type" value="Genomic_DNA"/>
</dbReference>